<dbReference type="STRING" id="1208919.CDSE_0471"/>
<evidence type="ECO:0000256" key="6">
    <source>
        <dbReference type="ARBA" id="ARBA00022679"/>
    </source>
</evidence>
<dbReference type="NCBIfam" id="NF004159">
    <property type="entry name" value="PRK05627.1-2"/>
    <property type="match status" value="1"/>
</dbReference>
<keyword evidence="18" id="KW-1185">Reference proteome</keyword>
<dbReference type="GO" id="GO:0008531">
    <property type="term" value="F:riboflavin kinase activity"/>
    <property type="evidence" value="ECO:0007669"/>
    <property type="project" value="UniProtKB-UniRule"/>
</dbReference>
<organism evidence="17 18">
    <name type="scientific">Candidatus Kinetoplastidibacterium desouzai TCC079E</name>
    <dbReference type="NCBI Taxonomy" id="1208919"/>
    <lineage>
        <taxon>Bacteria</taxon>
        <taxon>Pseudomonadati</taxon>
        <taxon>Pseudomonadota</taxon>
        <taxon>Betaproteobacteria</taxon>
        <taxon>Candidatus Kinetoplastidibacterium</taxon>
    </lineage>
</organism>
<protein>
    <recommendedName>
        <fullName evidence="15">Riboflavin biosynthesis protein</fullName>
    </recommendedName>
    <domain>
        <recommendedName>
            <fullName evidence="15">Riboflavin kinase</fullName>
            <ecNumber evidence="15">2.7.1.26</ecNumber>
        </recommendedName>
        <alternativeName>
            <fullName evidence="15">Flavokinase</fullName>
        </alternativeName>
    </domain>
    <domain>
        <recommendedName>
            <fullName evidence="15">FMN adenylyltransferase</fullName>
            <ecNumber evidence="15">2.7.7.2</ecNumber>
        </recommendedName>
        <alternativeName>
            <fullName evidence="15">FAD pyrophosphorylase</fullName>
        </alternativeName>
        <alternativeName>
            <fullName evidence="15">FAD synthase</fullName>
        </alternativeName>
    </domain>
</protein>
<dbReference type="HOGENOM" id="CLU_048437_0_1_4"/>
<reference evidence="17 18" key="1">
    <citation type="journal article" date="2013" name="Genome Biol. Evol.">
        <title>Genome evolution and phylogenomic analysis of candidatus kinetoplastibacterium, the betaproteobacterial endosymbionts of strigomonas and angomonas.</title>
        <authorList>
            <person name="Alves J.M."/>
            <person name="Serrano M.G."/>
            <person name="Maia da Silva F."/>
            <person name="Voegtly L.J."/>
            <person name="Matveyev A.V."/>
            <person name="Teixeira M.M."/>
            <person name="Camargo E.P."/>
            <person name="Buck G.A."/>
        </authorList>
    </citation>
    <scope>NUCLEOTIDE SEQUENCE [LARGE SCALE GENOMIC DNA]</scope>
    <source>
        <strain evidence="17 18">TCC079E</strain>
    </source>
</reference>
<dbReference type="NCBIfam" id="NF004163">
    <property type="entry name" value="PRK05627.1-6"/>
    <property type="match status" value="1"/>
</dbReference>
<dbReference type="InterPro" id="IPR015864">
    <property type="entry name" value="FAD_synthase"/>
</dbReference>
<evidence type="ECO:0000256" key="8">
    <source>
        <dbReference type="ARBA" id="ARBA00022741"/>
    </source>
</evidence>
<dbReference type="Proteomes" id="UP000011547">
    <property type="component" value="Chromosome"/>
</dbReference>
<dbReference type="UniPathway" id="UPA00276">
    <property type="reaction ID" value="UER00406"/>
</dbReference>
<keyword evidence="6 15" id="KW-0808">Transferase</keyword>
<dbReference type="FunFam" id="3.40.50.620:FF:000021">
    <property type="entry name" value="Riboflavin biosynthesis protein"/>
    <property type="match status" value="1"/>
</dbReference>
<keyword evidence="4 15" id="KW-0285">Flavoprotein</keyword>
<dbReference type="eggNOG" id="COG0196">
    <property type="taxonomic scope" value="Bacteria"/>
</dbReference>
<evidence type="ECO:0000256" key="14">
    <source>
        <dbReference type="ARBA" id="ARBA00049494"/>
    </source>
</evidence>
<evidence type="ECO:0000256" key="13">
    <source>
        <dbReference type="ARBA" id="ARBA00047880"/>
    </source>
</evidence>
<keyword evidence="9 15" id="KW-0418">Kinase</keyword>
<dbReference type="PANTHER" id="PTHR22749:SF6">
    <property type="entry name" value="RIBOFLAVIN KINASE"/>
    <property type="match status" value="1"/>
</dbReference>
<dbReference type="Gene3D" id="3.40.50.620">
    <property type="entry name" value="HUPs"/>
    <property type="match status" value="1"/>
</dbReference>
<dbReference type="NCBIfam" id="TIGR00083">
    <property type="entry name" value="ribF"/>
    <property type="match status" value="1"/>
</dbReference>
<dbReference type="Pfam" id="PF01687">
    <property type="entry name" value="Flavokinase"/>
    <property type="match status" value="1"/>
</dbReference>
<keyword evidence="11 15" id="KW-0067">ATP-binding</keyword>
<name>M1L211_9PROT</name>
<keyword evidence="10 15" id="KW-0274">FAD</keyword>
<dbReference type="GO" id="GO:0009231">
    <property type="term" value="P:riboflavin biosynthetic process"/>
    <property type="evidence" value="ECO:0007669"/>
    <property type="project" value="InterPro"/>
</dbReference>
<dbReference type="InterPro" id="IPR023468">
    <property type="entry name" value="Riboflavin_kinase"/>
</dbReference>
<dbReference type="EC" id="2.7.1.26" evidence="15"/>
<dbReference type="KEGG" id="kde:CDSE_0471"/>
<gene>
    <name evidence="17" type="ORF">CDSE_0471</name>
</gene>
<dbReference type="InterPro" id="IPR015865">
    <property type="entry name" value="Riboflavin_kinase_bac/euk"/>
</dbReference>
<keyword evidence="12" id="KW-0511">Multifunctional enzyme</keyword>
<dbReference type="PIRSF" id="PIRSF004491">
    <property type="entry name" value="FAD_Synth"/>
    <property type="match status" value="1"/>
</dbReference>
<keyword evidence="5 15" id="KW-0288">FMN</keyword>
<evidence type="ECO:0000256" key="12">
    <source>
        <dbReference type="ARBA" id="ARBA00023268"/>
    </source>
</evidence>
<dbReference type="Pfam" id="PF06574">
    <property type="entry name" value="FAD_syn"/>
    <property type="match status" value="1"/>
</dbReference>
<evidence type="ECO:0000256" key="10">
    <source>
        <dbReference type="ARBA" id="ARBA00022827"/>
    </source>
</evidence>
<comment type="catalytic activity">
    <reaction evidence="13 15">
        <text>riboflavin + ATP = FMN + ADP + H(+)</text>
        <dbReference type="Rhea" id="RHEA:14357"/>
        <dbReference type="ChEBI" id="CHEBI:15378"/>
        <dbReference type="ChEBI" id="CHEBI:30616"/>
        <dbReference type="ChEBI" id="CHEBI:57986"/>
        <dbReference type="ChEBI" id="CHEBI:58210"/>
        <dbReference type="ChEBI" id="CHEBI:456216"/>
        <dbReference type="EC" id="2.7.1.26"/>
    </reaction>
</comment>
<dbReference type="SUPFAM" id="SSF82114">
    <property type="entry name" value="Riboflavin kinase-like"/>
    <property type="match status" value="1"/>
</dbReference>
<dbReference type="EMBL" id="CP003803">
    <property type="protein sequence ID" value="AGF46788.1"/>
    <property type="molecule type" value="Genomic_DNA"/>
</dbReference>
<evidence type="ECO:0000313" key="17">
    <source>
        <dbReference type="EMBL" id="AGF46788.1"/>
    </source>
</evidence>
<dbReference type="InterPro" id="IPR014729">
    <property type="entry name" value="Rossmann-like_a/b/a_fold"/>
</dbReference>
<evidence type="ECO:0000256" key="11">
    <source>
        <dbReference type="ARBA" id="ARBA00022840"/>
    </source>
</evidence>
<evidence type="ECO:0000256" key="4">
    <source>
        <dbReference type="ARBA" id="ARBA00022630"/>
    </source>
</evidence>
<dbReference type="SMART" id="SM00904">
    <property type="entry name" value="Flavokinase"/>
    <property type="match status" value="1"/>
</dbReference>
<dbReference type="EC" id="2.7.7.2" evidence="15"/>
<comment type="function">
    <text evidence="1">Catalyzes the phosphorylation of riboflavin to FMN followed by the adenylation of FMN to FAD.</text>
</comment>
<dbReference type="InterPro" id="IPR023465">
    <property type="entry name" value="Riboflavin_kinase_dom_sf"/>
</dbReference>
<dbReference type="CDD" id="cd02064">
    <property type="entry name" value="FAD_synthetase_N"/>
    <property type="match status" value="1"/>
</dbReference>
<dbReference type="InterPro" id="IPR002606">
    <property type="entry name" value="Riboflavin_kinase_bac"/>
</dbReference>
<evidence type="ECO:0000256" key="15">
    <source>
        <dbReference type="PIRNR" id="PIRNR004491"/>
    </source>
</evidence>
<dbReference type="GO" id="GO:0006747">
    <property type="term" value="P:FAD biosynthetic process"/>
    <property type="evidence" value="ECO:0007669"/>
    <property type="project" value="UniProtKB-UniRule"/>
</dbReference>
<sequence>MHIYKNINNPLKQSCALTIGNFDGVHIGHQKILTKLVEEATARRITPSVLTFHPHSREFFQKNNNLLQNLPTRIYKTRDKIENISKYSIDQIFISKFNSEISQITANTFIEEFLVRNLNVKYLLIGENFQFGYKRQGNLETLQKASLKYNFEVQTIKRVIDNHNNRISSSQIREALKLSNITLANSLLGRNFGITGHVIHGNKIGRKLGYPTMNISVPQNYALSKGVYLVYVYGLENKKIPGVASLGTRETLEKNGILLLEISLIDVNITAYGKLIHIEFIKKLRNEEKFPDIESLIHAISTDIKNARSYFNTHGL</sequence>
<keyword evidence="8 15" id="KW-0547">Nucleotide-binding</keyword>
<dbReference type="UniPathway" id="UPA00277">
    <property type="reaction ID" value="UER00407"/>
</dbReference>
<evidence type="ECO:0000313" key="18">
    <source>
        <dbReference type="Proteomes" id="UP000011547"/>
    </source>
</evidence>
<evidence type="ECO:0000256" key="5">
    <source>
        <dbReference type="ARBA" id="ARBA00022643"/>
    </source>
</evidence>
<dbReference type="RefSeq" id="WP_015396199.1">
    <property type="nucleotide sequence ID" value="NC_020294.1"/>
</dbReference>
<evidence type="ECO:0000256" key="3">
    <source>
        <dbReference type="ARBA" id="ARBA00005201"/>
    </source>
</evidence>
<evidence type="ECO:0000256" key="9">
    <source>
        <dbReference type="ARBA" id="ARBA00022777"/>
    </source>
</evidence>
<proteinExistence type="inferred from homology"/>
<dbReference type="Gene3D" id="2.40.30.30">
    <property type="entry name" value="Riboflavin kinase-like"/>
    <property type="match status" value="1"/>
</dbReference>
<dbReference type="SUPFAM" id="SSF52374">
    <property type="entry name" value="Nucleotidylyl transferase"/>
    <property type="match status" value="1"/>
</dbReference>
<dbReference type="GO" id="GO:0009398">
    <property type="term" value="P:FMN biosynthetic process"/>
    <property type="evidence" value="ECO:0007669"/>
    <property type="project" value="UniProtKB-UniRule"/>
</dbReference>
<dbReference type="PANTHER" id="PTHR22749">
    <property type="entry name" value="RIBOFLAVIN KINASE/FMN ADENYLYLTRANSFERASE"/>
    <property type="match status" value="1"/>
</dbReference>
<keyword evidence="7 15" id="KW-0548">Nucleotidyltransferase</keyword>
<accession>M1L211</accession>
<comment type="pathway">
    <text evidence="3 15">Cofactor biosynthesis; FMN biosynthesis; FMN from riboflavin (ATP route): step 1/1.</text>
</comment>
<evidence type="ECO:0000259" key="16">
    <source>
        <dbReference type="SMART" id="SM00904"/>
    </source>
</evidence>
<dbReference type="GO" id="GO:0005524">
    <property type="term" value="F:ATP binding"/>
    <property type="evidence" value="ECO:0007669"/>
    <property type="project" value="UniProtKB-UniRule"/>
</dbReference>
<comment type="similarity">
    <text evidence="15">Belongs to the ribF family.</text>
</comment>
<evidence type="ECO:0000256" key="2">
    <source>
        <dbReference type="ARBA" id="ARBA00004726"/>
    </source>
</evidence>
<dbReference type="PATRIC" id="fig|1208919.3.peg.226"/>
<evidence type="ECO:0000256" key="7">
    <source>
        <dbReference type="ARBA" id="ARBA00022695"/>
    </source>
</evidence>
<evidence type="ECO:0000256" key="1">
    <source>
        <dbReference type="ARBA" id="ARBA00002121"/>
    </source>
</evidence>
<dbReference type="AlphaFoldDB" id="M1L211"/>
<dbReference type="GO" id="GO:0003919">
    <property type="term" value="F:FMN adenylyltransferase activity"/>
    <property type="evidence" value="ECO:0007669"/>
    <property type="project" value="UniProtKB-UniRule"/>
</dbReference>
<comment type="pathway">
    <text evidence="2 15">Cofactor biosynthesis; FAD biosynthesis; FAD from FMN: step 1/1.</text>
</comment>
<comment type="catalytic activity">
    <reaction evidence="14 15">
        <text>FMN + ATP + H(+) = FAD + diphosphate</text>
        <dbReference type="Rhea" id="RHEA:17237"/>
        <dbReference type="ChEBI" id="CHEBI:15378"/>
        <dbReference type="ChEBI" id="CHEBI:30616"/>
        <dbReference type="ChEBI" id="CHEBI:33019"/>
        <dbReference type="ChEBI" id="CHEBI:57692"/>
        <dbReference type="ChEBI" id="CHEBI:58210"/>
        <dbReference type="EC" id="2.7.7.2"/>
    </reaction>
</comment>
<feature type="domain" description="Riboflavin kinase" evidence="16">
    <location>
        <begin position="187"/>
        <end position="312"/>
    </location>
</feature>